<dbReference type="InterPro" id="IPR051923">
    <property type="entry name" value="Glycosyl_Hydrolase_39"/>
</dbReference>
<dbReference type="Gene3D" id="3.20.20.80">
    <property type="entry name" value="Glycosidases"/>
    <property type="match status" value="1"/>
</dbReference>
<comment type="caution">
    <text evidence="1">The sequence shown here is derived from an EMBL/GenBank/DDBJ whole genome shotgun (WGS) entry which is preliminary data.</text>
</comment>
<reference evidence="1 2" key="1">
    <citation type="journal article" date="2016" name="Nat. Commun.">
        <title>Thousands of microbial genomes shed light on interconnected biogeochemical processes in an aquifer system.</title>
        <authorList>
            <person name="Anantharaman K."/>
            <person name="Brown C.T."/>
            <person name="Hug L.A."/>
            <person name="Sharon I."/>
            <person name="Castelle C.J."/>
            <person name="Probst A.J."/>
            <person name="Thomas B.C."/>
            <person name="Singh A."/>
            <person name="Wilkins M.J."/>
            <person name="Karaoz U."/>
            <person name="Brodie E.L."/>
            <person name="Williams K.H."/>
            <person name="Hubbard S.S."/>
            <person name="Banfield J.F."/>
        </authorList>
    </citation>
    <scope>NUCLEOTIDE SEQUENCE [LARGE SCALE GENOMIC DNA]</scope>
</reference>
<dbReference type="EMBL" id="MHKE01000015">
    <property type="protein sequence ID" value="OGY83081.1"/>
    <property type="molecule type" value="Genomic_DNA"/>
</dbReference>
<evidence type="ECO:0000313" key="1">
    <source>
        <dbReference type="EMBL" id="OGY83081.1"/>
    </source>
</evidence>
<evidence type="ECO:0000313" key="2">
    <source>
        <dbReference type="Proteomes" id="UP000179164"/>
    </source>
</evidence>
<dbReference type="AlphaFoldDB" id="A0A1G2B1L8"/>
<dbReference type="InterPro" id="IPR017853">
    <property type="entry name" value="GH"/>
</dbReference>
<dbReference type="PANTHER" id="PTHR12631:SF10">
    <property type="entry name" value="BETA-XYLOSIDASE-LIKE PROTEIN-RELATED"/>
    <property type="match status" value="1"/>
</dbReference>
<dbReference type="STRING" id="1798543.A2898_02255"/>
<name>A0A1G2B1L8_9BACT</name>
<accession>A0A1G2B1L8</accession>
<dbReference type="SUPFAM" id="SSF51445">
    <property type="entry name" value="(Trans)glycosidases"/>
    <property type="match status" value="1"/>
</dbReference>
<proteinExistence type="predicted"/>
<dbReference type="Proteomes" id="UP000179164">
    <property type="component" value="Unassembled WGS sequence"/>
</dbReference>
<organism evidence="1 2">
    <name type="scientific">Candidatus Kerfeldbacteria bacterium RIFCSPLOWO2_01_FULL_48_11</name>
    <dbReference type="NCBI Taxonomy" id="1798543"/>
    <lineage>
        <taxon>Bacteria</taxon>
        <taxon>Candidatus Kerfeldiibacteriota</taxon>
    </lineage>
</organism>
<protein>
    <recommendedName>
        <fullName evidence="3">Asl1-like glycosyl hydrolase catalytic domain-containing protein</fullName>
    </recommendedName>
</protein>
<evidence type="ECO:0008006" key="3">
    <source>
        <dbReference type="Google" id="ProtNLM"/>
    </source>
</evidence>
<dbReference type="PANTHER" id="PTHR12631">
    <property type="entry name" value="ALPHA-L-IDURONIDASE"/>
    <property type="match status" value="1"/>
</dbReference>
<sequence length="428" mass="46790">MWRLGASLTIAAGLVFTVSACMPLRPVTYDPAPIVCGQTKSLHEGRIGFLNASENFSLASQAGVFLDEEFPGPFVWDRIQSSFGAPYAFSEPDAIVQRAQVYGFSLTGILWPYAEWDQKSYGLGTTCQGGGYSQSLPPHRCRPDDDDAYSDFVYQVVERYDGDGLYDMEGLCGSISRWEVIATPSRQQVIGGIGTFRGEAVDYFNLLRVTFEGVKDSCPQCNVQYGALDGTDEESLGFLEKVLRLGGAEFFDAVSLHSTSSHVASDITRVTALLESYHHPKPVWVTRLEAEDAPTFTDGLVKGMTEAFAAGAEQVYYPLLSSDARVVPEQNRIALIDVDGGPTSAYRVLQSFIQKLGKWESAEMIAPGRYRFDREGDVPLYIVWEASGEAGSTVDVVSGDLRVTGLDGTMETKNVDGMLVTADPIYIE</sequence>
<dbReference type="PROSITE" id="PS51257">
    <property type="entry name" value="PROKAR_LIPOPROTEIN"/>
    <property type="match status" value="1"/>
</dbReference>
<gene>
    <name evidence="1" type="ORF">A2898_02255</name>
</gene>
<dbReference type="GO" id="GO:0004553">
    <property type="term" value="F:hydrolase activity, hydrolyzing O-glycosyl compounds"/>
    <property type="evidence" value="ECO:0007669"/>
    <property type="project" value="TreeGrafter"/>
</dbReference>